<keyword evidence="2" id="KW-1185">Reference proteome</keyword>
<protein>
    <submittedName>
        <fullName evidence="1">Xanthine/uracil/vitamin C permease (AzgA family)</fullName>
    </submittedName>
</protein>
<evidence type="ECO:0000313" key="1">
    <source>
        <dbReference type="EMBL" id="NYF80865.1"/>
    </source>
</evidence>
<comment type="caution">
    <text evidence="1">The sequence shown here is derived from an EMBL/GenBank/DDBJ whole genome shotgun (WGS) entry which is preliminary data.</text>
</comment>
<sequence length="35" mass="4189">MPLRTRLERYFHFAADRTNWRTETLAGLTTFITMA</sequence>
<organism evidence="1 2">
    <name type="scientific">Granulicella arctica</name>
    <dbReference type="NCBI Taxonomy" id="940613"/>
    <lineage>
        <taxon>Bacteria</taxon>
        <taxon>Pseudomonadati</taxon>
        <taxon>Acidobacteriota</taxon>
        <taxon>Terriglobia</taxon>
        <taxon>Terriglobales</taxon>
        <taxon>Acidobacteriaceae</taxon>
        <taxon>Granulicella</taxon>
    </lineage>
</organism>
<name>A0A7Y9PJF6_9BACT</name>
<accession>A0A7Y9PJF6</accession>
<proteinExistence type="predicted"/>
<reference evidence="1 2" key="1">
    <citation type="submission" date="2020-07" db="EMBL/GenBank/DDBJ databases">
        <title>Genomic Encyclopedia of Type Strains, Phase IV (KMG-V): Genome sequencing to study the core and pangenomes of soil and plant-associated prokaryotes.</title>
        <authorList>
            <person name="Whitman W."/>
        </authorList>
    </citation>
    <scope>NUCLEOTIDE SEQUENCE [LARGE SCALE GENOMIC DNA]</scope>
    <source>
        <strain evidence="1 2">X4EP2</strain>
    </source>
</reference>
<evidence type="ECO:0000313" key="2">
    <source>
        <dbReference type="Proteomes" id="UP000589520"/>
    </source>
</evidence>
<gene>
    <name evidence="1" type="ORF">HDF17_003185</name>
</gene>
<dbReference type="EMBL" id="JACCCW010000002">
    <property type="protein sequence ID" value="NYF80865.1"/>
    <property type="molecule type" value="Genomic_DNA"/>
</dbReference>
<dbReference type="Proteomes" id="UP000589520">
    <property type="component" value="Unassembled WGS sequence"/>
</dbReference>
<dbReference type="AlphaFoldDB" id="A0A7Y9PJF6"/>